<reference evidence="2" key="2">
    <citation type="submission" date="2023-01" db="EMBL/GenBank/DDBJ databases">
        <title>Draft genome sequence of Pseudoalteromonas tetraodonis strain NBRC 103034.</title>
        <authorList>
            <person name="Sun Q."/>
            <person name="Mori K."/>
        </authorList>
    </citation>
    <scope>NUCLEOTIDE SEQUENCE</scope>
    <source>
        <strain evidence="2">NBRC 103034</strain>
    </source>
</reference>
<keyword evidence="3" id="KW-1185">Reference proteome</keyword>
<accession>A0AA37S008</accession>
<dbReference type="EMBL" id="BSNE01000002">
    <property type="protein sequence ID" value="GLQ01694.1"/>
    <property type="molecule type" value="Genomic_DNA"/>
</dbReference>
<dbReference type="Proteomes" id="UP001161408">
    <property type="component" value="Unassembled WGS sequence"/>
</dbReference>
<evidence type="ECO:0000313" key="2">
    <source>
        <dbReference type="EMBL" id="GLQ01694.1"/>
    </source>
</evidence>
<name>A0AA37S008_9GAMM</name>
<protein>
    <recommendedName>
        <fullName evidence="4">DUF4402 domain-containing protein</fullName>
    </recommendedName>
</protein>
<sequence length="197" mass="19822">MNKIFTKAALAASVSLFAFNATALESADVQASVTVQNAFTFTNDAGLNFGTIRATADPAGTTTATIVMPANPGADPVATDGTNASIAELVRGERALFSVSGVAPFGTLTLDSSGITGNVNAVTAPPGTPKFTIGTPTFWLLTGGAGTGALFTTTLQVDATGAATFNMGATLTTDAAVTTSAYIDGEYRGTFALTLDY</sequence>
<feature type="chain" id="PRO_5041223439" description="DUF4402 domain-containing protein" evidence="1">
    <location>
        <begin position="24"/>
        <end position="197"/>
    </location>
</feature>
<evidence type="ECO:0000313" key="3">
    <source>
        <dbReference type="Proteomes" id="UP001161408"/>
    </source>
</evidence>
<gene>
    <name evidence="2" type="ORF">GCM10007914_05750</name>
</gene>
<comment type="caution">
    <text evidence="2">The sequence shown here is derived from an EMBL/GenBank/DDBJ whole genome shotgun (WGS) entry which is preliminary data.</text>
</comment>
<dbReference type="AlphaFoldDB" id="A0AA37S008"/>
<evidence type="ECO:0008006" key="4">
    <source>
        <dbReference type="Google" id="ProtNLM"/>
    </source>
</evidence>
<keyword evidence="1" id="KW-0732">Signal</keyword>
<reference evidence="2" key="1">
    <citation type="journal article" date="2014" name="Int. J. Syst. Evol. Microbiol.">
        <title>Complete genome sequence of Corynebacterium casei LMG S-19264T (=DSM 44701T), isolated from a smear-ripened cheese.</title>
        <authorList>
            <consortium name="US DOE Joint Genome Institute (JGI-PGF)"/>
            <person name="Walter F."/>
            <person name="Albersmeier A."/>
            <person name="Kalinowski J."/>
            <person name="Ruckert C."/>
        </authorList>
    </citation>
    <scope>NUCLEOTIDE SEQUENCE</scope>
    <source>
        <strain evidence="2">NBRC 103034</strain>
    </source>
</reference>
<dbReference type="RefSeq" id="WP_090495305.1">
    <property type="nucleotide sequence ID" value="NZ_BJXY01000005.1"/>
</dbReference>
<organism evidence="2 3">
    <name type="scientific">Pseudoalteromonas tetraodonis GFC</name>
    <dbReference type="NCBI Taxonomy" id="1315271"/>
    <lineage>
        <taxon>Bacteria</taxon>
        <taxon>Pseudomonadati</taxon>
        <taxon>Pseudomonadota</taxon>
        <taxon>Gammaproteobacteria</taxon>
        <taxon>Alteromonadales</taxon>
        <taxon>Pseudoalteromonadaceae</taxon>
        <taxon>Pseudoalteromonas</taxon>
    </lineage>
</organism>
<evidence type="ECO:0000256" key="1">
    <source>
        <dbReference type="SAM" id="SignalP"/>
    </source>
</evidence>
<proteinExistence type="predicted"/>
<feature type="signal peptide" evidence="1">
    <location>
        <begin position="1"/>
        <end position="23"/>
    </location>
</feature>